<protein>
    <submittedName>
        <fullName evidence="1">Uncharacterized protein</fullName>
    </submittedName>
</protein>
<gene>
    <name evidence="1" type="ORF">SAMN04488029_0263</name>
</gene>
<accession>A0A1W2G5I3</accession>
<keyword evidence="2" id="KW-1185">Reference proteome</keyword>
<evidence type="ECO:0000313" key="2">
    <source>
        <dbReference type="Proteomes" id="UP000192472"/>
    </source>
</evidence>
<evidence type="ECO:0000313" key="1">
    <source>
        <dbReference type="EMBL" id="SMD31925.1"/>
    </source>
</evidence>
<sequence length="98" mass="11342">MVWSATAVIALFFIGWFWYPQGTELSTTEQILADLNSEDLIEYLYEEDISTDEIIAAINENYLLDEISLIEDVIIDENLSEEDLESIYSELDYSTEIM</sequence>
<dbReference type="AlphaFoldDB" id="A0A1W2G5I3"/>
<reference evidence="1 2" key="1">
    <citation type="submission" date="2017-04" db="EMBL/GenBank/DDBJ databases">
        <authorList>
            <person name="Afonso C.L."/>
            <person name="Miller P.J."/>
            <person name="Scott M.A."/>
            <person name="Spackman E."/>
            <person name="Goraichik I."/>
            <person name="Dimitrov K.M."/>
            <person name="Suarez D.L."/>
            <person name="Swayne D.E."/>
        </authorList>
    </citation>
    <scope>NUCLEOTIDE SEQUENCE [LARGE SCALE GENOMIC DNA]</scope>
    <source>
        <strain evidence="1 2">DSM 26133</strain>
    </source>
</reference>
<proteinExistence type="predicted"/>
<dbReference type="EMBL" id="FWYF01000001">
    <property type="protein sequence ID" value="SMD31925.1"/>
    <property type="molecule type" value="Genomic_DNA"/>
</dbReference>
<dbReference type="Proteomes" id="UP000192472">
    <property type="component" value="Unassembled WGS sequence"/>
</dbReference>
<organism evidence="1 2">
    <name type="scientific">Reichenbachiella faecimaris</name>
    <dbReference type="NCBI Taxonomy" id="692418"/>
    <lineage>
        <taxon>Bacteria</taxon>
        <taxon>Pseudomonadati</taxon>
        <taxon>Bacteroidota</taxon>
        <taxon>Cytophagia</taxon>
        <taxon>Cytophagales</taxon>
        <taxon>Reichenbachiellaceae</taxon>
        <taxon>Reichenbachiella</taxon>
    </lineage>
</organism>
<name>A0A1W2G5I3_REIFA</name>
<dbReference type="STRING" id="692418.SAMN04488029_0263"/>